<organism evidence="2 3">
    <name type="scientific">Streptomyces mirabilis</name>
    <dbReference type="NCBI Taxonomy" id="68239"/>
    <lineage>
        <taxon>Bacteria</taxon>
        <taxon>Bacillati</taxon>
        <taxon>Actinomycetota</taxon>
        <taxon>Actinomycetes</taxon>
        <taxon>Kitasatosporales</taxon>
        <taxon>Streptomycetaceae</taxon>
        <taxon>Streptomyces</taxon>
    </lineage>
</organism>
<dbReference type="EMBL" id="JARAKF010000001">
    <property type="protein sequence ID" value="MDU8990945.1"/>
    <property type="molecule type" value="Genomic_DNA"/>
</dbReference>
<reference evidence="2 3" key="1">
    <citation type="submission" date="2023-02" db="EMBL/GenBank/DDBJ databases">
        <authorList>
            <person name="Maleckis M."/>
        </authorList>
    </citation>
    <scope>NUCLEOTIDE SEQUENCE [LARGE SCALE GENOMIC DNA]</scope>
    <source>
        <strain evidence="2 3">P8-A2</strain>
    </source>
</reference>
<accession>A0ABU3UAL8</accession>
<evidence type="ECO:0000313" key="2">
    <source>
        <dbReference type="EMBL" id="MDU8990945.1"/>
    </source>
</evidence>
<evidence type="ECO:0000259" key="1">
    <source>
        <dbReference type="Pfam" id="PF14534"/>
    </source>
</evidence>
<gene>
    <name evidence="2" type="ORF">PU648_00510</name>
</gene>
<evidence type="ECO:0000313" key="3">
    <source>
        <dbReference type="Proteomes" id="UP001257627"/>
    </source>
</evidence>
<dbReference type="Pfam" id="PF14534">
    <property type="entry name" value="DUF4440"/>
    <property type="match status" value="1"/>
</dbReference>
<comment type="caution">
    <text evidence="2">The sequence shown here is derived from an EMBL/GenBank/DDBJ whole genome shotgun (WGS) entry which is preliminary data.</text>
</comment>
<proteinExistence type="predicted"/>
<dbReference type="Gene3D" id="3.10.450.50">
    <property type="match status" value="1"/>
</dbReference>
<feature type="domain" description="DUF4440" evidence="1">
    <location>
        <begin position="14"/>
        <end position="118"/>
    </location>
</feature>
<keyword evidence="3" id="KW-1185">Reference proteome</keyword>
<dbReference type="SUPFAM" id="SSF54427">
    <property type="entry name" value="NTF2-like"/>
    <property type="match status" value="1"/>
</dbReference>
<dbReference type="Proteomes" id="UP001257627">
    <property type="component" value="Unassembled WGS sequence"/>
</dbReference>
<dbReference type="InterPro" id="IPR032710">
    <property type="entry name" value="NTF2-like_dom_sf"/>
</dbReference>
<name>A0ABU3UAL8_9ACTN</name>
<dbReference type="RefSeq" id="WP_143604839.1">
    <property type="nucleotide sequence ID" value="NZ_JARAKF010000001.1"/>
</dbReference>
<dbReference type="InterPro" id="IPR027843">
    <property type="entry name" value="DUF4440"/>
</dbReference>
<sequence>MPRPPDPSVEADVVAAFRAQVRAMTDGDTDTLDDLLAEDFTLTHITGYVQPKADWLAQMRTGQFDYHGVEEKSVTVDINGDEARLVGRFITDATVYGTRANWRLQLTMGYVLQNDTWTAHGSVATTW</sequence>
<protein>
    <submittedName>
        <fullName evidence="2">Nuclear transport factor 2 family protein</fullName>
    </submittedName>
</protein>